<dbReference type="PANTHER" id="PTHR44227:SF3">
    <property type="entry name" value="PROTEIN O-MANNOSYL-TRANSFERASE TMTC4"/>
    <property type="match status" value="1"/>
</dbReference>
<evidence type="ECO:0000256" key="1">
    <source>
        <dbReference type="ARBA" id="ARBA00022737"/>
    </source>
</evidence>
<keyword evidence="2 3" id="KW-0802">TPR repeat</keyword>
<dbReference type="STRING" id="1121442.SAMN02745702_01796"/>
<evidence type="ECO:0000313" key="4">
    <source>
        <dbReference type="EMBL" id="SKA73111.1"/>
    </source>
</evidence>
<protein>
    <submittedName>
        <fullName evidence="4">Tetratricopeptide repeat-containing protein</fullName>
    </submittedName>
</protein>
<organism evidence="4 5">
    <name type="scientific">Desulfobaculum bizertense DSM 18034</name>
    <dbReference type="NCBI Taxonomy" id="1121442"/>
    <lineage>
        <taxon>Bacteria</taxon>
        <taxon>Pseudomonadati</taxon>
        <taxon>Thermodesulfobacteriota</taxon>
        <taxon>Desulfovibrionia</taxon>
        <taxon>Desulfovibrionales</taxon>
        <taxon>Desulfovibrionaceae</taxon>
        <taxon>Desulfobaculum</taxon>
    </lineage>
</organism>
<dbReference type="InterPro" id="IPR019734">
    <property type="entry name" value="TPR_rpt"/>
</dbReference>
<keyword evidence="5" id="KW-1185">Reference proteome</keyword>
<feature type="repeat" description="TPR" evidence="3">
    <location>
        <begin position="150"/>
        <end position="183"/>
    </location>
</feature>
<dbReference type="Gene3D" id="1.25.40.10">
    <property type="entry name" value="Tetratricopeptide repeat domain"/>
    <property type="match status" value="1"/>
</dbReference>
<dbReference type="GO" id="GO:0030968">
    <property type="term" value="P:endoplasmic reticulum unfolded protein response"/>
    <property type="evidence" value="ECO:0007669"/>
    <property type="project" value="TreeGrafter"/>
</dbReference>
<dbReference type="OrthoDB" id="5502572at2"/>
<dbReference type="PROSITE" id="PS50005">
    <property type="entry name" value="TPR"/>
    <property type="match status" value="2"/>
</dbReference>
<dbReference type="Proteomes" id="UP000189733">
    <property type="component" value="Unassembled WGS sequence"/>
</dbReference>
<dbReference type="SUPFAM" id="SSF48452">
    <property type="entry name" value="TPR-like"/>
    <property type="match status" value="1"/>
</dbReference>
<gene>
    <name evidence="4" type="ORF">SAMN02745702_01796</name>
</gene>
<dbReference type="AlphaFoldDB" id="A0A1T4W8T6"/>
<dbReference type="GO" id="GO:0000030">
    <property type="term" value="F:mannosyltransferase activity"/>
    <property type="evidence" value="ECO:0007669"/>
    <property type="project" value="TreeGrafter"/>
</dbReference>
<reference evidence="4 5" key="1">
    <citation type="submission" date="2017-02" db="EMBL/GenBank/DDBJ databases">
        <authorList>
            <person name="Peterson S.W."/>
        </authorList>
    </citation>
    <scope>NUCLEOTIDE SEQUENCE [LARGE SCALE GENOMIC DNA]</scope>
    <source>
        <strain evidence="4 5">DSM 18034</strain>
    </source>
</reference>
<keyword evidence="1" id="KW-0677">Repeat</keyword>
<evidence type="ECO:0000313" key="5">
    <source>
        <dbReference type="Proteomes" id="UP000189733"/>
    </source>
</evidence>
<name>A0A1T4W8T6_9BACT</name>
<dbReference type="GO" id="GO:0035269">
    <property type="term" value="P:protein O-linked glycosylation via mannose"/>
    <property type="evidence" value="ECO:0007669"/>
    <property type="project" value="TreeGrafter"/>
</dbReference>
<dbReference type="Pfam" id="PF13432">
    <property type="entry name" value="TPR_16"/>
    <property type="match status" value="1"/>
</dbReference>
<dbReference type="InterPro" id="IPR011990">
    <property type="entry name" value="TPR-like_helical_dom_sf"/>
</dbReference>
<dbReference type="InterPro" id="IPR052346">
    <property type="entry name" value="O-mannosyl-transferase_TMTC"/>
</dbReference>
<proteinExistence type="predicted"/>
<dbReference type="EMBL" id="FUYA01000005">
    <property type="protein sequence ID" value="SKA73111.1"/>
    <property type="molecule type" value="Genomic_DNA"/>
</dbReference>
<sequence length="273" mass="31194">MSTKLIKARTKISGISRYLKQKKLLPAIVSLHDALRIILETPLMAHEKKEFRLALEHALYALNSNPDYKRTCGIVLEYKAGQEKALLRVLAGILEDLQDSSVEEAKEMLAALEKRKGLGLTRGEELLKLGKTKEARHIFDQLILQFADDTDLKTQIAEMLLKAGKLEDALHYLTQALKEFPESAHLYNRVGMVLRKLTRFEMSEKYYAKALKLAKEDPGLYFNIGRLYIDWKKWDKVARVASVALKISPDFEEAQKMYAFAQKKIKKAAARND</sequence>
<dbReference type="RefSeq" id="WP_078685078.1">
    <property type="nucleotide sequence ID" value="NZ_FUYA01000005.1"/>
</dbReference>
<feature type="repeat" description="TPR" evidence="3">
    <location>
        <begin position="184"/>
        <end position="217"/>
    </location>
</feature>
<dbReference type="PANTHER" id="PTHR44227">
    <property type="match status" value="1"/>
</dbReference>
<accession>A0A1T4W8T6</accession>
<dbReference type="SMART" id="SM00028">
    <property type="entry name" value="TPR"/>
    <property type="match status" value="3"/>
</dbReference>
<evidence type="ECO:0000256" key="2">
    <source>
        <dbReference type="ARBA" id="ARBA00022803"/>
    </source>
</evidence>
<evidence type="ECO:0000256" key="3">
    <source>
        <dbReference type="PROSITE-ProRule" id="PRU00339"/>
    </source>
</evidence>